<accession>A0A327NVL8</accession>
<name>A0A327NVL8_9BACT</name>
<proteinExistence type="predicted"/>
<sequence length="483" mass="54194">MPSLRVGADGLQTIENSQIKVGINTNAGGSITYLTFQNDHGGNVTTRNMVSNPLVGGRTDLGRQIQIGLYGGPYDYSQNGNPAWIGLGWNPIQAGDVYFNSSQVLLVEKQTNLLHTKTIPKQFAYNNEPGEATIEHWIRLDGNVVKVHVKVVLSRSDKTQYEARQQEFPCMYLTGDYHNMWLYKGTNPYSNGPLSLERIQPPQTTIFGDVFPTEPWMASTNDNGYGVGLYSPNTYEWKRGYFGADLGGDETSQVASYLAAANKVVFDHNLVHEWDYELILGHLSEIRSYVYNKTHSPAGPNYLFDNSRKGWLYYHATDTGWPIAGKLHVLLDDATNARVLSPFVFWKGRSNPKIYLRAAFNTQSDKFRIKWRRSDDITIYGTGDRIMEFPVINDGQYHTYTIDLSSNDNWLNADIGQIAFEPVTDKAQPNAWMELAWVATSPDGPTPEIVDPFIPPTGEVACVPGCALVSVKKIQFARSNRKR</sequence>
<keyword evidence="2" id="KW-1185">Reference proteome</keyword>
<evidence type="ECO:0000313" key="2">
    <source>
        <dbReference type="Proteomes" id="UP000249016"/>
    </source>
</evidence>
<evidence type="ECO:0000313" key="1">
    <source>
        <dbReference type="EMBL" id="RAI78449.1"/>
    </source>
</evidence>
<gene>
    <name evidence="1" type="ORF">HMF3257_13385</name>
</gene>
<dbReference type="Proteomes" id="UP000249016">
    <property type="component" value="Unassembled WGS sequence"/>
</dbReference>
<comment type="caution">
    <text evidence="1">The sequence shown here is derived from an EMBL/GenBank/DDBJ whole genome shotgun (WGS) entry which is preliminary data.</text>
</comment>
<dbReference type="EMBL" id="QLII01000001">
    <property type="protein sequence ID" value="RAI78449.1"/>
    <property type="molecule type" value="Genomic_DNA"/>
</dbReference>
<organism evidence="1 2">
    <name type="scientific">Spirosoma telluris</name>
    <dbReference type="NCBI Taxonomy" id="2183553"/>
    <lineage>
        <taxon>Bacteria</taxon>
        <taxon>Pseudomonadati</taxon>
        <taxon>Bacteroidota</taxon>
        <taxon>Cytophagia</taxon>
        <taxon>Cytophagales</taxon>
        <taxon>Cytophagaceae</taxon>
        <taxon>Spirosoma</taxon>
    </lineage>
</organism>
<dbReference type="OrthoDB" id="633728at2"/>
<dbReference type="AlphaFoldDB" id="A0A327NVL8"/>
<reference evidence="1 2" key="1">
    <citation type="submission" date="2018-06" db="EMBL/GenBank/DDBJ databases">
        <title>Spirosoma sp. HMF3257 Genome sequencing and assembly.</title>
        <authorList>
            <person name="Kang H."/>
            <person name="Cha I."/>
            <person name="Kim H."/>
            <person name="Kang J."/>
            <person name="Joh K."/>
        </authorList>
    </citation>
    <scope>NUCLEOTIDE SEQUENCE [LARGE SCALE GENOMIC DNA]</scope>
    <source>
        <strain evidence="1 2">HMF3257</strain>
    </source>
</reference>
<protein>
    <submittedName>
        <fullName evidence="1">Uncharacterized protein</fullName>
    </submittedName>
</protein>